<sequence length="1324" mass="148901">MTHVRCSLFGINRSPECPYFLLVRSARGDVSNICIPHSILIYPTSEQSAEVLVKSIEYMTSLPLGDSPGTQVVSDDSEDEVEWLSNANIDEEVSNRFMQQAMEKIPEECNRIITQYGALEYIMSDDPVPVVTGVAEPKGYLKKSDELNIERFGTGFHQTSQIQSPLTSTGLIRLGNSQLMRSIATWDRFKADTAHLYAAVLQRAQTGSAHGRVAESRIIEFLQDVEAMDAKYGRFGMRERRGQVIAQVKKIMDTIQLRTIRGFMRALTFHPDIKPTLVHVENYTDFAGGMSEHDMSKYLNLAEALREKGTLRGVFARLLCRVWGETITDEYLHDISDALASASPEERAKLSPDILDAWAEVEMVTDYIIMLGTDGEDWRRAPDDRRYLEHWSQLDLSIKITQDSVVKFTRMTPSWTHNPALLQESSSNLEAGSSLDVVVDDRAPQLAPALSKAQRKKLKKQEKLAARNIEEEVTRKSAALQVAEDHNNSAEGDLKVPVLAPAASASSRIVKPYAVPNIPESIPDIMATRGPKLKTRGVADTSKASTRTTIEEVQHRVIGRLHVRAIYPIGKCYETMERLLVRNQGSMDWVDLEKTGSAIANLIDRATDHEMYSNEYGNPLRCKALDELNEVDAAAIVSFEQRFSVSITPFVQILNVAAQDKPETLPERFSFRYDAQRQTVECLYYLCDSETWKGGPVFALGTIGDVFINRSSRCEAIFFRTLAPLAEHTKEKWKLWPEIVGFLKKILDAPSSGSQPQFSENPRRESTSVRAAGEAPSKRVDYRFSNYAGTFTIPIGDTAVTVVRPPVADTSTRFYTQKDFPDFTKKTQPVQRKQDAPAVLSCSDTPLSSGSRALIPSSNVEAPKRQGPHASALCPPTGIQQRVNLSLDHQPSANDVYAAVRTTDPRLRKRSVLQIDARPDVNQQHIQISPRRSEKRMKTSNPMTPVPPVPPEVRAQDMPTRDSTEPIRPVQATAVLASHQPSTNQTTWNAAIVTENLMHDDLSIMLRVHGELFKFDAQQLAQESRLCQAVLYRRENVQRPHTSRDNDYSSLIVRSIRNEVISGCPVYDISEVALEDFKILSRVLKRGYEFMVNPPEFPVLAALLRTAHTLSFDRITNIATHFLQRLWPNDPSRVTSTRRPYAIETVLLAESCNIRRPMKHAYYEVLRTETFGVGEKSAENDDLYFPASIREKTPSLTTDQLARLIKAREYLLGKWSSFMHSAPEVLMQCAQDRSELLQTENVQARTELERCRLARTRTIGFWRNLTAGIDDVGLYDILGGLDSLKGLCTKQGGLCRGCAQVVGSHWDEVKLDVWKDLDMWLQLE</sequence>
<reference evidence="2 3" key="1">
    <citation type="submission" date="2017-04" db="EMBL/GenBank/DDBJ databases">
        <title>Genome Sequence of the Model Brown-Rot Fungus Postia placenta SB12.</title>
        <authorList>
            <consortium name="DOE Joint Genome Institute"/>
            <person name="Gaskell J."/>
            <person name="Kersten P."/>
            <person name="Larrondo L.F."/>
            <person name="Canessa P."/>
            <person name="Martinez D."/>
            <person name="Hibbett D."/>
            <person name="Schmoll M."/>
            <person name="Kubicek C.P."/>
            <person name="Martinez A.T."/>
            <person name="Yadav J."/>
            <person name="Master E."/>
            <person name="Magnuson J.K."/>
            <person name="James T."/>
            <person name="Yaver D."/>
            <person name="Berka R."/>
            <person name="Labutti K."/>
            <person name="Lipzen A."/>
            <person name="Aerts A."/>
            <person name="Barry K."/>
            <person name="Henrissat B."/>
            <person name="Blanchette R."/>
            <person name="Grigoriev I."/>
            <person name="Cullen D."/>
        </authorList>
    </citation>
    <scope>NUCLEOTIDE SEQUENCE [LARGE SCALE GENOMIC DNA]</scope>
    <source>
        <strain evidence="2 3">MAD-698-R-SB12</strain>
    </source>
</reference>
<organism evidence="2 3">
    <name type="scientific">Postia placenta MAD-698-R-SB12</name>
    <dbReference type="NCBI Taxonomy" id="670580"/>
    <lineage>
        <taxon>Eukaryota</taxon>
        <taxon>Fungi</taxon>
        <taxon>Dikarya</taxon>
        <taxon>Basidiomycota</taxon>
        <taxon>Agaricomycotina</taxon>
        <taxon>Agaricomycetes</taxon>
        <taxon>Polyporales</taxon>
        <taxon>Adustoporiaceae</taxon>
        <taxon>Rhodonia</taxon>
    </lineage>
</organism>
<dbReference type="Proteomes" id="UP000194127">
    <property type="component" value="Unassembled WGS sequence"/>
</dbReference>
<evidence type="ECO:0000313" key="3">
    <source>
        <dbReference type="Proteomes" id="UP000194127"/>
    </source>
</evidence>
<dbReference type="GeneID" id="36331454"/>
<accession>A0A1X6MTB1</accession>
<dbReference type="EMBL" id="KZ110602">
    <property type="protein sequence ID" value="OSX59605.1"/>
    <property type="molecule type" value="Genomic_DNA"/>
</dbReference>
<dbReference type="RefSeq" id="XP_024336399.1">
    <property type="nucleotide sequence ID" value="XM_024486505.1"/>
</dbReference>
<proteinExistence type="predicted"/>
<evidence type="ECO:0008006" key="4">
    <source>
        <dbReference type="Google" id="ProtNLM"/>
    </source>
</evidence>
<name>A0A1X6MTB1_9APHY</name>
<feature type="region of interest" description="Disordered" evidence="1">
    <location>
        <begin position="923"/>
        <end position="964"/>
    </location>
</feature>
<protein>
    <recommendedName>
        <fullName evidence="4">BTB domain-containing protein</fullName>
    </recommendedName>
</protein>
<gene>
    <name evidence="2" type="ORF">POSPLADRAFT_1151188</name>
</gene>
<keyword evidence="3" id="KW-1185">Reference proteome</keyword>
<feature type="region of interest" description="Disordered" evidence="1">
    <location>
        <begin position="750"/>
        <end position="774"/>
    </location>
</feature>
<evidence type="ECO:0000256" key="1">
    <source>
        <dbReference type="SAM" id="MobiDB-lite"/>
    </source>
</evidence>
<feature type="compositionally biased region" description="Polar residues" evidence="1">
    <location>
        <begin position="751"/>
        <end position="760"/>
    </location>
</feature>
<evidence type="ECO:0000313" key="2">
    <source>
        <dbReference type="EMBL" id="OSX59605.1"/>
    </source>
</evidence>
<dbReference type="OrthoDB" id="2922289at2759"/>